<protein>
    <submittedName>
        <fullName evidence="1">Uncharacterized protein</fullName>
    </submittedName>
</protein>
<dbReference type="EMBL" id="SMOL01000243">
    <property type="protein sequence ID" value="KAB2621075.1"/>
    <property type="molecule type" value="Genomic_DNA"/>
</dbReference>
<keyword evidence="2" id="KW-1185">Reference proteome</keyword>
<comment type="caution">
    <text evidence="1">The sequence shown here is derived from an EMBL/GenBank/DDBJ whole genome shotgun (WGS) entry which is preliminary data.</text>
</comment>
<dbReference type="Proteomes" id="UP000327157">
    <property type="component" value="Unassembled WGS sequence"/>
</dbReference>
<name>A0A5N5GZL8_9ROSA</name>
<dbReference type="AlphaFoldDB" id="A0A5N5GZL8"/>
<reference evidence="1 2" key="2">
    <citation type="submission" date="2019-11" db="EMBL/GenBank/DDBJ databases">
        <title>A de novo genome assembly of a pear dwarfing rootstock.</title>
        <authorList>
            <person name="Wang F."/>
            <person name="Wang J."/>
            <person name="Li S."/>
            <person name="Zhang Y."/>
            <person name="Fang M."/>
            <person name="Ma L."/>
            <person name="Zhao Y."/>
            <person name="Jiang S."/>
        </authorList>
    </citation>
    <scope>NUCLEOTIDE SEQUENCE [LARGE SCALE GENOMIC DNA]</scope>
    <source>
        <strain evidence="1">S2</strain>
        <tissue evidence="1">Leaf</tissue>
    </source>
</reference>
<organism evidence="1 2">
    <name type="scientific">Pyrus ussuriensis x Pyrus communis</name>
    <dbReference type="NCBI Taxonomy" id="2448454"/>
    <lineage>
        <taxon>Eukaryota</taxon>
        <taxon>Viridiplantae</taxon>
        <taxon>Streptophyta</taxon>
        <taxon>Embryophyta</taxon>
        <taxon>Tracheophyta</taxon>
        <taxon>Spermatophyta</taxon>
        <taxon>Magnoliopsida</taxon>
        <taxon>eudicotyledons</taxon>
        <taxon>Gunneridae</taxon>
        <taxon>Pentapetalae</taxon>
        <taxon>rosids</taxon>
        <taxon>fabids</taxon>
        <taxon>Rosales</taxon>
        <taxon>Rosaceae</taxon>
        <taxon>Amygdaloideae</taxon>
        <taxon>Maleae</taxon>
        <taxon>Pyrus</taxon>
    </lineage>
</organism>
<evidence type="ECO:0000313" key="2">
    <source>
        <dbReference type="Proteomes" id="UP000327157"/>
    </source>
</evidence>
<reference evidence="1 2" key="1">
    <citation type="submission" date="2019-09" db="EMBL/GenBank/DDBJ databases">
        <authorList>
            <person name="Ou C."/>
        </authorList>
    </citation>
    <scope>NUCLEOTIDE SEQUENCE [LARGE SCALE GENOMIC DNA]</scope>
    <source>
        <strain evidence="1">S2</strain>
        <tissue evidence="1">Leaf</tissue>
    </source>
</reference>
<sequence length="91" mass="10256">MHNERLDQSNAIVSRVLVDNGLGVNVLFKDVAEKMGILDSIDKGRTTLHTFNKAPVRFLGTLKLMVQVEAYNHLVTFYVMDCSTPYDVILD</sequence>
<evidence type="ECO:0000313" key="1">
    <source>
        <dbReference type="EMBL" id="KAB2621075.1"/>
    </source>
</evidence>
<dbReference type="Gene3D" id="2.40.70.10">
    <property type="entry name" value="Acid Proteases"/>
    <property type="match status" value="1"/>
</dbReference>
<gene>
    <name evidence="1" type="ORF">D8674_037654</name>
</gene>
<dbReference type="PANTHER" id="PTHR33240:SF15">
    <property type="entry name" value="GAG-PRO-LIKE PROTEIN"/>
    <property type="match status" value="1"/>
</dbReference>
<dbReference type="InterPro" id="IPR021109">
    <property type="entry name" value="Peptidase_aspartic_dom_sf"/>
</dbReference>
<proteinExistence type="predicted"/>
<dbReference type="CDD" id="cd00303">
    <property type="entry name" value="retropepsin_like"/>
    <property type="match status" value="1"/>
</dbReference>
<accession>A0A5N5GZL8</accession>
<dbReference type="PANTHER" id="PTHR33240">
    <property type="entry name" value="OS08G0508500 PROTEIN"/>
    <property type="match status" value="1"/>
</dbReference>